<evidence type="ECO:0000259" key="11">
    <source>
        <dbReference type="PROSITE" id="PS51296"/>
    </source>
</evidence>
<evidence type="ECO:0000256" key="10">
    <source>
        <dbReference type="SAM" id="MobiDB-lite"/>
    </source>
</evidence>
<dbReference type="Gene3D" id="2.102.10.10">
    <property type="entry name" value="Rieske [2Fe-2S] iron-sulphur domain"/>
    <property type="match status" value="1"/>
</dbReference>
<proteinExistence type="predicted"/>
<dbReference type="InterPro" id="IPR017941">
    <property type="entry name" value="Rieske_2Fe-2S"/>
</dbReference>
<dbReference type="AlphaFoldDB" id="A0A0W8I7C0"/>
<dbReference type="PANTHER" id="PTHR10134">
    <property type="entry name" value="CYTOCHROME B-C1 COMPLEX SUBUNIT RIESKE, MITOCHONDRIAL"/>
    <property type="match status" value="1"/>
</dbReference>
<dbReference type="GO" id="GO:0016020">
    <property type="term" value="C:membrane"/>
    <property type="evidence" value="ECO:0007669"/>
    <property type="project" value="InterPro"/>
</dbReference>
<evidence type="ECO:0000313" key="12">
    <source>
        <dbReference type="EMBL" id="KUG54494.1"/>
    </source>
</evidence>
<feature type="compositionally biased region" description="Low complexity" evidence="10">
    <location>
        <begin position="25"/>
        <end position="34"/>
    </location>
</feature>
<organism evidence="12 13">
    <name type="scientific">Serinicoccus chungangensis</name>
    <dbReference type="NCBI Taxonomy" id="767452"/>
    <lineage>
        <taxon>Bacteria</taxon>
        <taxon>Bacillati</taxon>
        <taxon>Actinomycetota</taxon>
        <taxon>Actinomycetes</taxon>
        <taxon>Micrococcales</taxon>
        <taxon>Ornithinimicrobiaceae</taxon>
        <taxon>Serinicoccus</taxon>
    </lineage>
</organism>
<dbReference type="GO" id="GO:0016705">
    <property type="term" value="F:oxidoreductase activity, acting on paired donors, with incorporation or reduction of molecular oxygen"/>
    <property type="evidence" value="ECO:0007669"/>
    <property type="project" value="UniProtKB-ARBA"/>
</dbReference>
<sequence length="133" mass="12614">MLAAGGGLAVAGSLAACGGGRQEADPSGAGEAEPAGGGTRVPLADVPVGGSRYVEDAEVVVAQPTEGEVVAYDATCPHQGCMVSTTGADGTLVCPCHGSAFALADGAVVQGPATEGLTTLTSTVDGADVVISG</sequence>
<keyword evidence="7" id="KW-1015">Disulfide bond</keyword>
<dbReference type="CDD" id="cd03467">
    <property type="entry name" value="Rieske"/>
    <property type="match status" value="1"/>
</dbReference>
<name>A0A0W8I7C0_9MICO</name>
<keyword evidence="6" id="KW-0411">Iron-sulfur</keyword>
<dbReference type="InterPro" id="IPR036922">
    <property type="entry name" value="Rieske_2Fe-2S_sf"/>
</dbReference>
<evidence type="ECO:0000256" key="2">
    <source>
        <dbReference type="ARBA" id="ARBA00015816"/>
    </source>
</evidence>
<dbReference type="GO" id="GO:0051537">
    <property type="term" value="F:2 iron, 2 sulfur cluster binding"/>
    <property type="evidence" value="ECO:0007669"/>
    <property type="project" value="UniProtKB-KW"/>
</dbReference>
<evidence type="ECO:0000256" key="1">
    <source>
        <dbReference type="ARBA" id="ARBA00002494"/>
    </source>
</evidence>
<dbReference type="PROSITE" id="PS51296">
    <property type="entry name" value="RIESKE"/>
    <property type="match status" value="1"/>
</dbReference>
<dbReference type="STRING" id="767452.AVL62_03465"/>
<dbReference type="InterPro" id="IPR005805">
    <property type="entry name" value="Rieske_Fe-S_prot_C"/>
</dbReference>
<dbReference type="SUPFAM" id="SSF50022">
    <property type="entry name" value="ISP domain"/>
    <property type="match status" value="1"/>
</dbReference>
<dbReference type="Pfam" id="PF00355">
    <property type="entry name" value="Rieske"/>
    <property type="match status" value="1"/>
</dbReference>
<keyword evidence="13" id="KW-1185">Reference proteome</keyword>
<comment type="caution">
    <text evidence="12">The sequence shown here is derived from an EMBL/GenBank/DDBJ whole genome shotgun (WGS) entry which is preliminary data.</text>
</comment>
<evidence type="ECO:0000256" key="4">
    <source>
        <dbReference type="ARBA" id="ARBA00022723"/>
    </source>
</evidence>
<feature type="region of interest" description="Disordered" evidence="10">
    <location>
        <begin position="20"/>
        <end position="47"/>
    </location>
</feature>
<evidence type="ECO:0000256" key="8">
    <source>
        <dbReference type="ARBA" id="ARBA00029586"/>
    </source>
</evidence>
<keyword evidence="5" id="KW-0408">Iron</keyword>
<feature type="domain" description="Rieske" evidence="11">
    <location>
        <begin position="38"/>
        <end position="131"/>
    </location>
</feature>
<evidence type="ECO:0000256" key="5">
    <source>
        <dbReference type="ARBA" id="ARBA00023004"/>
    </source>
</evidence>
<evidence type="ECO:0000256" key="3">
    <source>
        <dbReference type="ARBA" id="ARBA00022714"/>
    </source>
</evidence>
<protein>
    <recommendedName>
        <fullName evidence="2">Cytochrome bc1 complex Rieske iron-sulfur subunit</fullName>
    </recommendedName>
    <alternativeName>
        <fullName evidence="8">Cytochrome bc1 reductase complex subunit QcrA</fullName>
    </alternativeName>
</protein>
<comment type="cofactor">
    <cofactor evidence="9">
        <name>[2Fe-2S] cluster</name>
        <dbReference type="ChEBI" id="CHEBI:190135"/>
    </cofactor>
</comment>
<gene>
    <name evidence="12" type="ORF">AVL62_03465</name>
</gene>
<accession>A0A0W8I7C0</accession>
<dbReference type="EMBL" id="LQBL01000027">
    <property type="protein sequence ID" value="KUG54494.1"/>
    <property type="molecule type" value="Genomic_DNA"/>
</dbReference>
<reference evidence="12 13" key="1">
    <citation type="submission" date="2015-12" db="EMBL/GenBank/DDBJ databases">
        <title>Serinicoccus chungangenesis strain CD08_5 genome sequencing and assembly.</title>
        <authorList>
            <person name="Chander A.M."/>
            <person name="Kaur G."/>
            <person name="Nair G.R."/>
            <person name="Dhawan D.K."/>
            <person name="Kochhar R.K."/>
            <person name="Mayilraj S."/>
            <person name="Bhadada S.K."/>
        </authorList>
    </citation>
    <scope>NUCLEOTIDE SEQUENCE [LARGE SCALE GENOMIC DNA]</scope>
    <source>
        <strain evidence="12 13">CD08_5</strain>
    </source>
</reference>
<dbReference type="InterPro" id="IPR014349">
    <property type="entry name" value="Rieske_Fe-S_prot"/>
</dbReference>
<keyword evidence="4" id="KW-0479">Metal-binding</keyword>
<evidence type="ECO:0000256" key="6">
    <source>
        <dbReference type="ARBA" id="ARBA00023014"/>
    </source>
</evidence>
<keyword evidence="3" id="KW-0001">2Fe-2S</keyword>
<evidence type="ECO:0000256" key="7">
    <source>
        <dbReference type="ARBA" id="ARBA00023157"/>
    </source>
</evidence>
<dbReference type="GO" id="GO:0004497">
    <property type="term" value="F:monooxygenase activity"/>
    <property type="evidence" value="ECO:0007669"/>
    <property type="project" value="UniProtKB-ARBA"/>
</dbReference>
<dbReference type="Proteomes" id="UP000054837">
    <property type="component" value="Unassembled WGS sequence"/>
</dbReference>
<dbReference type="PRINTS" id="PR00162">
    <property type="entry name" value="RIESKE"/>
</dbReference>
<comment type="function">
    <text evidence="1">Iron-sulfur subunit of the cytochrome bc1 complex, an essential component of the respiratory electron transport chain required for ATP synthesis. The bc1 complex catalyzes the oxidation of menaquinol and the reduction of cytochrome c in the respiratory chain. The bc1 complex operates through a Q-cycle mechanism that couples electron transfer to generation of the proton gradient that drives ATP synthesis.</text>
</comment>
<evidence type="ECO:0000256" key="9">
    <source>
        <dbReference type="ARBA" id="ARBA00034078"/>
    </source>
</evidence>
<dbReference type="GO" id="GO:0046872">
    <property type="term" value="F:metal ion binding"/>
    <property type="evidence" value="ECO:0007669"/>
    <property type="project" value="UniProtKB-KW"/>
</dbReference>
<evidence type="ECO:0000313" key="13">
    <source>
        <dbReference type="Proteomes" id="UP000054837"/>
    </source>
</evidence>